<comment type="caution">
    <text evidence="6">The sequence shown here is derived from an EMBL/GenBank/DDBJ whole genome shotgun (WGS) entry which is preliminary data.</text>
</comment>
<accession>A0A0E3B8F8</accession>
<evidence type="ECO:0000259" key="5">
    <source>
        <dbReference type="PROSITE" id="PS50931"/>
    </source>
</evidence>
<dbReference type="FunFam" id="1.10.10.10:FF:000001">
    <property type="entry name" value="LysR family transcriptional regulator"/>
    <property type="match status" value="1"/>
</dbReference>
<sequence length="303" mass="33354">MNFDLADLRAFLAVADLASFRAAAEALHLSQSALSRRVDKLEDALGVQLFTRTTRKVELTTVGRTFVHRARNVLNELDSALLGIQDVAQRLSGEVTLACVPSAVGHFLPAAIDLYHQRYPQIRIRVLDESSSDVLLAVTRGEADFGVTYIGTQEADIEFRPMMNDAFVVACTSSHPLASRKRLRWDELAGHNYITLAQGSGNRFLIDQALAHSEQRPRWFCEVNHVPALVSMIEAGLGIGVLPRMALPPDGNGSKLRAVNLTDPQIVRTLGLISRRGKPLGHAAQLFYDLLIERAMKQGGPKR</sequence>
<evidence type="ECO:0000313" key="6">
    <source>
        <dbReference type="EMBL" id="KGG83659.1"/>
    </source>
</evidence>
<dbReference type="PROSITE" id="PS50931">
    <property type="entry name" value="HTH_LYSR"/>
    <property type="match status" value="1"/>
</dbReference>
<dbReference type="GO" id="GO:0003700">
    <property type="term" value="F:DNA-binding transcription factor activity"/>
    <property type="evidence" value="ECO:0007669"/>
    <property type="project" value="InterPro"/>
</dbReference>
<organism evidence="6 7">
    <name type="scientific">Comamonas thiooxydans</name>
    <dbReference type="NCBI Taxonomy" id="363952"/>
    <lineage>
        <taxon>Bacteria</taxon>
        <taxon>Pseudomonadati</taxon>
        <taxon>Pseudomonadota</taxon>
        <taxon>Betaproteobacteria</taxon>
        <taxon>Burkholderiales</taxon>
        <taxon>Comamonadaceae</taxon>
        <taxon>Comamonas</taxon>
    </lineage>
</organism>
<dbReference type="SUPFAM" id="SSF53850">
    <property type="entry name" value="Periplasmic binding protein-like II"/>
    <property type="match status" value="1"/>
</dbReference>
<evidence type="ECO:0000256" key="3">
    <source>
        <dbReference type="ARBA" id="ARBA00023125"/>
    </source>
</evidence>
<dbReference type="InterPro" id="IPR000847">
    <property type="entry name" value="LysR_HTH_N"/>
</dbReference>
<dbReference type="PANTHER" id="PTHR30419:SF8">
    <property type="entry name" value="NITROGEN ASSIMILATION TRANSCRIPTIONAL ACTIVATOR-RELATED"/>
    <property type="match status" value="1"/>
</dbReference>
<feature type="domain" description="HTH lysR-type" evidence="5">
    <location>
        <begin position="3"/>
        <end position="60"/>
    </location>
</feature>
<evidence type="ECO:0000256" key="4">
    <source>
        <dbReference type="ARBA" id="ARBA00023163"/>
    </source>
</evidence>
<name>A0A0E3B8F8_9BURK</name>
<dbReference type="GO" id="GO:0005829">
    <property type="term" value="C:cytosol"/>
    <property type="evidence" value="ECO:0007669"/>
    <property type="project" value="TreeGrafter"/>
</dbReference>
<dbReference type="InterPro" id="IPR050950">
    <property type="entry name" value="HTH-type_LysR_regulators"/>
</dbReference>
<evidence type="ECO:0000313" key="7">
    <source>
        <dbReference type="Proteomes" id="UP000029567"/>
    </source>
</evidence>
<dbReference type="InterPro" id="IPR005119">
    <property type="entry name" value="LysR_subst-bd"/>
</dbReference>
<dbReference type="RefSeq" id="WP_034383294.1">
    <property type="nucleotide sequence ID" value="NZ_AWTN01000138.1"/>
</dbReference>
<gene>
    <name evidence="6" type="ORF">P245_25100</name>
</gene>
<dbReference type="CDD" id="cd08440">
    <property type="entry name" value="PBP2_LTTR_like_4"/>
    <property type="match status" value="1"/>
</dbReference>
<dbReference type="Gene3D" id="3.40.190.10">
    <property type="entry name" value="Periplasmic binding protein-like II"/>
    <property type="match status" value="2"/>
</dbReference>
<comment type="similarity">
    <text evidence="1">Belongs to the LysR transcriptional regulatory family.</text>
</comment>
<dbReference type="AlphaFoldDB" id="A0A0E3B8F8"/>
<dbReference type="InterPro" id="IPR036390">
    <property type="entry name" value="WH_DNA-bd_sf"/>
</dbReference>
<evidence type="ECO:0000256" key="1">
    <source>
        <dbReference type="ARBA" id="ARBA00009437"/>
    </source>
</evidence>
<keyword evidence="4" id="KW-0804">Transcription</keyword>
<reference evidence="6 7" key="1">
    <citation type="submission" date="2013-09" db="EMBL/GenBank/DDBJ databases">
        <title>High correlation between genotypes and phenotypes of environmental bacteria Comamonas testosteroni strains.</title>
        <authorList>
            <person name="Liu L."/>
            <person name="Zhu W."/>
            <person name="Xia X."/>
            <person name="Xu B."/>
            <person name="Luo M."/>
            <person name="Wang G."/>
        </authorList>
    </citation>
    <scope>NUCLEOTIDE SEQUENCE [LARGE SCALE GENOMIC DNA]</scope>
    <source>
        <strain evidence="6 7">JL14</strain>
    </source>
</reference>
<dbReference type="GO" id="GO:0003677">
    <property type="term" value="F:DNA binding"/>
    <property type="evidence" value="ECO:0007669"/>
    <property type="project" value="UniProtKB-KW"/>
</dbReference>
<dbReference type="InterPro" id="IPR036388">
    <property type="entry name" value="WH-like_DNA-bd_sf"/>
</dbReference>
<evidence type="ECO:0000256" key="2">
    <source>
        <dbReference type="ARBA" id="ARBA00023015"/>
    </source>
</evidence>
<dbReference type="EMBL" id="AWTN01000138">
    <property type="protein sequence ID" value="KGG83659.1"/>
    <property type="molecule type" value="Genomic_DNA"/>
</dbReference>
<keyword evidence="3" id="KW-0238">DNA-binding</keyword>
<keyword evidence="2" id="KW-0805">Transcription regulation</keyword>
<protein>
    <submittedName>
        <fullName evidence="6">LysR family transcriptional regulator</fullName>
    </submittedName>
</protein>
<dbReference type="PRINTS" id="PR00039">
    <property type="entry name" value="HTHLYSR"/>
</dbReference>
<proteinExistence type="inferred from homology"/>
<dbReference type="Pfam" id="PF03466">
    <property type="entry name" value="LysR_substrate"/>
    <property type="match status" value="1"/>
</dbReference>
<dbReference type="SUPFAM" id="SSF46785">
    <property type="entry name" value="Winged helix' DNA-binding domain"/>
    <property type="match status" value="1"/>
</dbReference>
<dbReference type="Pfam" id="PF00126">
    <property type="entry name" value="HTH_1"/>
    <property type="match status" value="1"/>
</dbReference>
<dbReference type="PANTHER" id="PTHR30419">
    <property type="entry name" value="HTH-TYPE TRANSCRIPTIONAL REGULATOR YBHD"/>
    <property type="match status" value="1"/>
</dbReference>
<dbReference type="Proteomes" id="UP000029567">
    <property type="component" value="Unassembled WGS sequence"/>
</dbReference>
<dbReference type="Gene3D" id="1.10.10.10">
    <property type="entry name" value="Winged helix-like DNA-binding domain superfamily/Winged helix DNA-binding domain"/>
    <property type="match status" value="1"/>
</dbReference>